<accession>A0A3D9HJP3</accession>
<dbReference type="EMBL" id="QRDW01000005">
    <property type="protein sequence ID" value="RED49717.1"/>
    <property type="molecule type" value="Genomic_DNA"/>
</dbReference>
<dbReference type="Proteomes" id="UP000256845">
    <property type="component" value="Unassembled WGS sequence"/>
</dbReference>
<comment type="caution">
    <text evidence="5">The sequence shown here is derived from an EMBL/GenBank/DDBJ whole genome shotgun (WGS) entry which is preliminary data.</text>
</comment>
<sequence length="373" mass="40511">MSDIQNHDPLFEAYKLGPITLPNRILMSPLTRSRAAQPGDEPQAMNVEYYSQRAGAGLILSEATQISPQGKGYAFTPGIYSKGQIDGWRKVTDAVHALGGLMQAQLWHVGRISHPDLQPEGALPVAPSAIKPEGAMTFVSAKSGMIEIPAPRALEADELPGIVDQYRQAAWNAKEAGFDGVQIHAANGYLLDQFMRSGSNKRTDSYGGSAENRIRLTLEVVQAVADVLGADRVGIRISPTGAFNAMKDENPLETFGLLARKLNDIGISYIEVVEDMFMGDHEAGRPEEIIDTIRAGFKGTYIANGNYTADEARQRIRDGKADLVSFGRPYIANPDLAERFRVNAPLNELDGDTLYGGAEKGYTDYPALKEKAA</sequence>
<keyword evidence="3" id="KW-0560">Oxidoreductase</keyword>
<comment type="similarity">
    <text evidence="2">Belongs to the NADH:flavin oxidoreductase/NADH oxidase family.</text>
</comment>
<evidence type="ECO:0000256" key="1">
    <source>
        <dbReference type="ARBA" id="ARBA00001917"/>
    </source>
</evidence>
<evidence type="ECO:0000256" key="3">
    <source>
        <dbReference type="ARBA" id="ARBA00023002"/>
    </source>
</evidence>
<proteinExistence type="inferred from homology"/>
<protein>
    <submittedName>
        <fullName evidence="5">N-ethylmaleimide reductase</fullName>
    </submittedName>
</protein>
<feature type="domain" description="NADH:flavin oxidoreductase/NADH oxidase N-terminal" evidence="4">
    <location>
        <begin position="10"/>
        <end position="346"/>
    </location>
</feature>
<name>A0A3D9HJP3_9PROT</name>
<keyword evidence="6" id="KW-1185">Reference proteome</keyword>
<dbReference type="PANTHER" id="PTHR22893">
    <property type="entry name" value="NADH OXIDOREDUCTASE-RELATED"/>
    <property type="match status" value="1"/>
</dbReference>
<dbReference type="GO" id="GO:0005829">
    <property type="term" value="C:cytosol"/>
    <property type="evidence" value="ECO:0007669"/>
    <property type="project" value="TreeGrafter"/>
</dbReference>
<dbReference type="RefSeq" id="WP_115936973.1">
    <property type="nucleotide sequence ID" value="NZ_QRDW01000005.1"/>
</dbReference>
<dbReference type="OrthoDB" id="9804454at2"/>
<dbReference type="NCBIfam" id="NF007899">
    <property type="entry name" value="PRK10605.1"/>
    <property type="match status" value="1"/>
</dbReference>
<dbReference type="GO" id="GO:0010181">
    <property type="term" value="F:FMN binding"/>
    <property type="evidence" value="ECO:0007669"/>
    <property type="project" value="InterPro"/>
</dbReference>
<dbReference type="AlphaFoldDB" id="A0A3D9HJP3"/>
<dbReference type="SUPFAM" id="SSF51395">
    <property type="entry name" value="FMN-linked oxidoreductases"/>
    <property type="match status" value="1"/>
</dbReference>
<comment type="cofactor">
    <cofactor evidence="1">
        <name>FMN</name>
        <dbReference type="ChEBI" id="CHEBI:58210"/>
    </cofactor>
</comment>
<dbReference type="Gene3D" id="3.20.20.70">
    <property type="entry name" value="Aldolase class I"/>
    <property type="match status" value="1"/>
</dbReference>
<reference evidence="5 6" key="1">
    <citation type="submission" date="2018-07" db="EMBL/GenBank/DDBJ databases">
        <title>Genomic Encyclopedia of Type Strains, Phase III (KMG-III): the genomes of soil and plant-associated and newly described type strains.</title>
        <authorList>
            <person name="Whitman W."/>
        </authorList>
    </citation>
    <scope>NUCLEOTIDE SEQUENCE [LARGE SCALE GENOMIC DNA]</scope>
    <source>
        <strain evidence="5 6">CECT 8488</strain>
    </source>
</reference>
<evidence type="ECO:0000313" key="6">
    <source>
        <dbReference type="Proteomes" id="UP000256845"/>
    </source>
</evidence>
<organism evidence="5 6">
    <name type="scientific">Aestuariispira insulae</name>
    <dbReference type="NCBI Taxonomy" id="1461337"/>
    <lineage>
        <taxon>Bacteria</taxon>
        <taxon>Pseudomonadati</taxon>
        <taxon>Pseudomonadota</taxon>
        <taxon>Alphaproteobacteria</taxon>
        <taxon>Rhodospirillales</taxon>
        <taxon>Kiloniellaceae</taxon>
        <taxon>Aestuariispira</taxon>
    </lineage>
</organism>
<evidence type="ECO:0000259" key="4">
    <source>
        <dbReference type="Pfam" id="PF00724"/>
    </source>
</evidence>
<dbReference type="FunFam" id="3.20.20.70:FF:000059">
    <property type="entry name" value="N-ethylmaleimide reductase, FMN-linked"/>
    <property type="match status" value="1"/>
</dbReference>
<dbReference type="InterPro" id="IPR013785">
    <property type="entry name" value="Aldolase_TIM"/>
</dbReference>
<evidence type="ECO:0000256" key="2">
    <source>
        <dbReference type="ARBA" id="ARBA00005979"/>
    </source>
</evidence>
<dbReference type="PANTHER" id="PTHR22893:SF91">
    <property type="entry name" value="NADPH DEHYDROGENASE 2-RELATED"/>
    <property type="match status" value="1"/>
</dbReference>
<evidence type="ECO:0000313" key="5">
    <source>
        <dbReference type="EMBL" id="RED49717.1"/>
    </source>
</evidence>
<dbReference type="CDD" id="cd02933">
    <property type="entry name" value="OYE_like_FMN"/>
    <property type="match status" value="1"/>
</dbReference>
<dbReference type="GO" id="GO:0016628">
    <property type="term" value="F:oxidoreductase activity, acting on the CH-CH group of donors, NAD or NADP as acceptor"/>
    <property type="evidence" value="ECO:0007669"/>
    <property type="project" value="UniProtKB-ARBA"/>
</dbReference>
<dbReference type="InterPro" id="IPR001155">
    <property type="entry name" value="OxRdtase_FMN_N"/>
</dbReference>
<dbReference type="InterPro" id="IPR045247">
    <property type="entry name" value="Oye-like"/>
</dbReference>
<gene>
    <name evidence="5" type="ORF">DFP90_10588</name>
</gene>
<dbReference type="Pfam" id="PF00724">
    <property type="entry name" value="Oxidored_FMN"/>
    <property type="match status" value="1"/>
</dbReference>